<dbReference type="InterPro" id="IPR011701">
    <property type="entry name" value="MFS"/>
</dbReference>
<keyword evidence="3 6" id="KW-1133">Transmembrane helix</keyword>
<feature type="transmembrane region" description="Helical" evidence="6">
    <location>
        <begin position="133"/>
        <end position="155"/>
    </location>
</feature>
<keyword evidence="2 6" id="KW-0812">Transmembrane</keyword>
<dbReference type="AlphaFoldDB" id="A0AA38XC80"/>
<feature type="transmembrane region" description="Helical" evidence="6">
    <location>
        <begin position="339"/>
        <end position="362"/>
    </location>
</feature>
<accession>A0AA38XC80</accession>
<proteinExistence type="predicted"/>
<dbReference type="SUPFAM" id="SSF103473">
    <property type="entry name" value="MFS general substrate transporter"/>
    <property type="match status" value="2"/>
</dbReference>
<reference evidence="8" key="1">
    <citation type="submission" date="2022-10" db="EMBL/GenBank/DDBJ databases">
        <title>Culturing micro-colonial fungi from biological soil crusts in the Mojave desert and describing Neophaeococcomyces mojavensis, and introducing the new genera and species Taxawa tesnikishii.</title>
        <authorList>
            <person name="Kurbessoian T."/>
            <person name="Stajich J.E."/>
        </authorList>
    </citation>
    <scope>NUCLEOTIDE SEQUENCE</scope>
    <source>
        <strain evidence="8">TK_41</strain>
    </source>
</reference>
<dbReference type="InterPro" id="IPR036259">
    <property type="entry name" value="MFS_trans_sf"/>
</dbReference>
<dbReference type="GO" id="GO:0005886">
    <property type="term" value="C:plasma membrane"/>
    <property type="evidence" value="ECO:0007669"/>
    <property type="project" value="TreeGrafter"/>
</dbReference>
<feature type="transmembrane region" description="Helical" evidence="6">
    <location>
        <begin position="194"/>
        <end position="215"/>
    </location>
</feature>
<dbReference type="PANTHER" id="PTHR23501:SF200">
    <property type="entry name" value="TRANSPORTER, PUTATIVE (AFU_ORTHOLOGUE AFUA_3G01360)-RELATED"/>
    <property type="match status" value="1"/>
</dbReference>
<feature type="transmembrane region" description="Helical" evidence="6">
    <location>
        <begin position="471"/>
        <end position="494"/>
    </location>
</feature>
<feature type="transmembrane region" description="Helical" evidence="6">
    <location>
        <begin position="221"/>
        <end position="244"/>
    </location>
</feature>
<evidence type="ECO:0000256" key="1">
    <source>
        <dbReference type="ARBA" id="ARBA00004141"/>
    </source>
</evidence>
<evidence type="ECO:0000256" key="5">
    <source>
        <dbReference type="SAM" id="MobiDB-lite"/>
    </source>
</evidence>
<feature type="transmembrane region" description="Helical" evidence="6">
    <location>
        <begin position="66"/>
        <end position="87"/>
    </location>
</feature>
<evidence type="ECO:0000313" key="9">
    <source>
        <dbReference type="Proteomes" id="UP001172673"/>
    </source>
</evidence>
<dbReference type="Pfam" id="PF07690">
    <property type="entry name" value="MFS_1"/>
    <property type="match status" value="1"/>
</dbReference>
<feature type="transmembrane region" description="Helical" evidence="6">
    <location>
        <begin position="264"/>
        <end position="289"/>
    </location>
</feature>
<feature type="transmembrane region" description="Helical" evidence="6">
    <location>
        <begin position="434"/>
        <end position="459"/>
    </location>
</feature>
<feature type="transmembrane region" description="Helical" evidence="6">
    <location>
        <begin position="301"/>
        <end position="319"/>
    </location>
</feature>
<evidence type="ECO:0000256" key="4">
    <source>
        <dbReference type="ARBA" id="ARBA00023136"/>
    </source>
</evidence>
<evidence type="ECO:0000313" key="8">
    <source>
        <dbReference type="EMBL" id="KAJ9610444.1"/>
    </source>
</evidence>
<dbReference type="InterPro" id="IPR020846">
    <property type="entry name" value="MFS_dom"/>
</dbReference>
<name>A0AA38XC80_9EURO</name>
<dbReference type="Proteomes" id="UP001172673">
    <property type="component" value="Unassembled WGS sequence"/>
</dbReference>
<feature type="transmembrane region" description="Helical" evidence="6">
    <location>
        <begin position="405"/>
        <end position="422"/>
    </location>
</feature>
<dbReference type="EMBL" id="JAPDRK010000007">
    <property type="protein sequence ID" value="KAJ9610444.1"/>
    <property type="molecule type" value="Genomic_DNA"/>
</dbReference>
<evidence type="ECO:0000256" key="2">
    <source>
        <dbReference type="ARBA" id="ARBA00022692"/>
    </source>
</evidence>
<evidence type="ECO:0000256" key="6">
    <source>
        <dbReference type="SAM" id="Phobius"/>
    </source>
</evidence>
<organism evidence="8 9">
    <name type="scientific">Cladophialophora chaetospira</name>
    <dbReference type="NCBI Taxonomy" id="386627"/>
    <lineage>
        <taxon>Eukaryota</taxon>
        <taxon>Fungi</taxon>
        <taxon>Dikarya</taxon>
        <taxon>Ascomycota</taxon>
        <taxon>Pezizomycotina</taxon>
        <taxon>Eurotiomycetes</taxon>
        <taxon>Chaetothyriomycetidae</taxon>
        <taxon>Chaetothyriales</taxon>
        <taxon>Herpotrichiellaceae</taxon>
        <taxon>Cladophialophora</taxon>
    </lineage>
</organism>
<comment type="caution">
    <text evidence="8">The sequence shown here is derived from an EMBL/GenBank/DDBJ whole genome shotgun (WGS) entry which is preliminary data.</text>
</comment>
<feature type="compositionally biased region" description="Low complexity" evidence="5">
    <location>
        <begin position="7"/>
        <end position="28"/>
    </location>
</feature>
<evidence type="ECO:0000259" key="7">
    <source>
        <dbReference type="PROSITE" id="PS50850"/>
    </source>
</evidence>
<sequence>MRSSQGSRSSAEARPSSESAIAASIATAVVDEEENQRTEQTSKSDTGSEDENEDVVNAAWGKHGKVWMWIGIALMWTIFELDHATIYNYQNYAASDFDAIALLGALMTAGTIVSAVLKPPIAKVSDVLGRAETYIAVVVFYVTSYVLCASARGFGQYTGGYIIYCIGQTGMQILNQIIVADITSSRWRGLANGLVNLPFMIIPWCSAFIVDSALANIGWRWGIGMFAIIMPACSVAVILPLLWFQRRLRQAGGTVRKKTSVRGFLSQIDLGGMVLLSGGCAMLLLPIALAGNTSDRWRAPWVSTLIVIGIIFLLVLVYYESRRATKPVIPPRFVKNVSLVLAFLIGLLDAFAYSITHTYLYAWATVVHDFTPRNATFLTYAAGCVQVLTGLGTGFLMYRSKRYKFLLLVGIIIRLIGYGFMMRLRGANNSVGEIFVMQVIQGAGSGMVGTVVIVVAQVVVPRAELAQSTALELLFIYLGNSMGSSVAGTIYTSLFKKRLRFWMGTGTPQAAIDSVYNSITEVAPQTGTSERVAVNHGYSDILRYMTIAALVASAIPMGTIWFLPNLKLSDKHNLARNLAESEASDTENEGLEKTRFQRWKRRVRW</sequence>
<comment type="subcellular location">
    <subcellularLocation>
        <location evidence="1">Membrane</location>
        <topology evidence="1">Multi-pass membrane protein</topology>
    </subcellularLocation>
</comment>
<feature type="transmembrane region" description="Helical" evidence="6">
    <location>
        <begin position="99"/>
        <end position="121"/>
    </location>
</feature>
<keyword evidence="4 6" id="KW-0472">Membrane</keyword>
<feature type="domain" description="Major facilitator superfamily (MFS) profile" evidence="7">
    <location>
        <begin position="68"/>
        <end position="567"/>
    </location>
</feature>
<dbReference type="GO" id="GO:0015343">
    <property type="term" value="F:siderophore-iron transmembrane transporter activity"/>
    <property type="evidence" value="ECO:0007669"/>
    <property type="project" value="TreeGrafter"/>
</dbReference>
<evidence type="ECO:0000256" key="3">
    <source>
        <dbReference type="ARBA" id="ARBA00022989"/>
    </source>
</evidence>
<feature type="transmembrane region" description="Helical" evidence="6">
    <location>
        <begin position="377"/>
        <end position="398"/>
    </location>
</feature>
<dbReference type="PANTHER" id="PTHR23501">
    <property type="entry name" value="MAJOR FACILITATOR SUPERFAMILY"/>
    <property type="match status" value="1"/>
</dbReference>
<feature type="region of interest" description="Disordered" evidence="5">
    <location>
        <begin position="1"/>
        <end position="53"/>
    </location>
</feature>
<feature type="transmembrane region" description="Helical" evidence="6">
    <location>
        <begin position="541"/>
        <end position="563"/>
    </location>
</feature>
<dbReference type="PROSITE" id="PS50850">
    <property type="entry name" value="MFS"/>
    <property type="match status" value="1"/>
</dbReference>
<dbReference type="Gene3D" id="1.20.1250.20">
    <property type="entry name" value="MFS general substrate transporter like domains"/>
    <property type="match status" value="2"/>
</dbReference>
<gene>
    <name evidence="8" type="ORF">H2200_005221</name>
</gene>
<protein>
    <recommendedName>
        <fullName evidence="7">Major facilitator superfamily (MFS) profile domain-containing protein</fullName>
    </recommendedName>
</protein>
<feature type="transmembrane region" description="Helical" evidence="6">
    <location>
        <begin position="161"/>
        <end position="182"/>
    </location>
</feature>
<keyword evidence="9" id="KW-1185">Reference proteome</keyword>